<dbReference type="Pfam" id="PF02926">
    <property type="entry name" value="THUMP"/>
    <property type="match status" value="1"/>
</dbReference>
<dbReference type="InterPro" id="IPR000241">
    <property type="entry name" value="RlmKL-like_Mtase"/>
</dbReference>
<dbReference type="Proteomes" id="UP000824105">
    <property type="component" value="Unassembled WGS sequence"/>
</dbReference>
<comment type="caution">
    <text evidence="6">The sequence shown here is derived from an EMBL/GenBank/DDBJ whole genome shotgun (WGS) entry which is preliminary data.</text>
</comment>
<dbReference type="InterPro" id="IPR029063">
    <property type="entry name" value="SAM-dependent_MTases_sf"/>
</dbReference>
<dbReference type="InterPro" id="IPR054170">
    <property type="entry name" value="RlmL_1st"/>
</dbReference>
<evidence type="ECO:0000256" key="2">
    <source>
        <dbReference type="ARBA" id="ARBA00022679"/>
    </source>
</evidence>
<accession>A0A9D2FHK3</accession>
<dbReference type="InterPro" id="IPR002052">
    <property type="entry name" value="DNA_methylase_N6_adenine_CS"/>
</dbReference>
<evidence type="ECO:0000256" key="1">
    <source>
        <dbReference type="ARBA" id="ARBA00022603"/>
    </source>
</evidence>
<dbReference type="GO" id="GO:0008990">
    <property type="term" value="F:rRNA (guanine-N2-)-methyltransferase activity"/>
    <property type="evidence" value="ECO:0007669"/>
    <property type="project" value="TreeGrafter"/>
</dbReference>
<keyword evidence="2" id="KW-0808">Transferase</keyword>
<reference evidence="6" key="1">
    <citation type="journal article" date="2021" name="PeerJ">
        <title>Extensive microbial diversity within the chicken gut microbiome revealed by metagenomics and culture.</title>
        <authorList>
            <person name="Gilroy R."/>
            <person name="Ravi A."/>
            <person name="Getino M."/>
            <person name="Pursley I."/>
            <person name="Horton D.L."/>
            <person name="Alikhan N.F."/>
            <person name="Baker D."/>
            <person name="Gharbi K."/>
            <person name="Hall N."/>
            <person name="Watson M."/>
            <person name="Adriaenssens E.M."/>
            <person name="Foster-Nyarko E."/>
            <person name="Jarju S."/>
            <person name="Secka A."/>
            <person name="Antonio M."/>
            <person name="Oren A."/>
            <person name="Chaudhuri R.R."/>
            <person name="La Ragione R."/>
            <person name="Hildebrand F."/>
            <person name="Pallen M.J."/>
        </authorList>
    </citation>
    <scope>NUCLEOTIDE SEQUENCE</scope>
    <source>
        <strain evidence="6">CHK188-11489</strain>
    </source>
</reference>
<dbReference type="Pfam" id="PF22020">
    <property type="entry name" value="RlmL_1st"/>
    <property type="match status" value="1"/>
</dbReference>
<dbReference type="AlphaFoldDB" id="A0A9D2FHK3"/>
<proteinExistence type="predicted"/>
<dbReference type="PROSITE" id="PS00092">
    <property type="entry name" value="N6_MTASE"/>
    <property type="match status" value="1"/>
</dbReference>
<evidence type="ECO:0000313" key="6">
    <source>
        <dbReference type="EMBL" id="HIZ61214.1"/>
    </source>
</evidence>
<sequence length="376" mass="41033">MSTQYTLVAPCFFGTESTLHFEVKRLGAQNIQVTDGRVRFEGDAALVAAANINLRTAERVLLLLASYKAATFDELFDGCYRIPWEELLPADAAFPVKGSSLSSQLSSVPACQSVLKKAIVKRMLAGHKTGALPETGETYKVRFALRKNEVEIYLDTSGDGLHKRGYRRNATLAPIKETLAAAIADLGRVRRDSLVQDPFCGSGTLIIEAAQKALNLAPGLRRHFAAEHFAFLPPEIWGQQREAARDAVRRDAAFEGAGYDIDPAAVALAAANAKLAGVGDRCRFAVADVKDFAPQPAAVVLTNPPYGERLGDAAEAASLARTLGQVWQRSPGQGLYAITADADFEQHFGKKAVRRRKIYNGMIPCQLYMYYEQPKR</sequence>
<evidence type="ECO:0000313" key="7">
    <source>
        <dbReference type="Proteomes" id="UP000824105"/>
    </source>
</evidence>
<dbReference type="Gene3D" id="3.30.2130.30">
    <property type="match status" value="1"/>
</dbReference>
<dbReference type="GO" id="GO:0070043">
    <property type="term" value="F:rRNA (guanine-N7-)-methyltransferase activity"/>
    <property type="evidence" value="ECO:0007669"/>
    <property type="project" value="TreeGrafter"/>
</dbReference>
<name>A0A9D2FHK3_9FIRM</name>
<feature type="domain" description="RlmL ferredoxin-like" evidence="5">
    <location>
        <begin position="6"/>
        <end position="61"/>
    </location>
</feature>
<gene>
    <name evidence="6" type="ORF">H9724_00360</name>
</gene>
<evidence type="ECO:0000259" key="4">
    <source>
        <dbReference type="Pfam" id="PF02926"/>
    </source>
</evidence>
<dbReference type="SUPFAM" id="SSF53335">
    <property type="entry name" value="S-adenosyl-L-methionine-dependent methyltransferases"/>
    <property type="match status" value="1"/>
</dbReference>
<dbReference type="EMBL" id="DXBF01000005">
    <property type="protein sequence ID" value="HIZ61214.1"/>
    <property type="molecule type" value="Genomic_DNA"/>
</dbReference>
<reference evidence="6" key="2">
    <citation type="submission" date="2021-04" db="EMBL/GenBank/DDBJ databases">
        <authorList>
            <person name="Gilroy R."/>
        </authorList>
    </citation>
    <scope>NUCLEOTIDE SEQUENCE</scope>
    <source>
        <strain evidence="6">CHK188-11489</strain>
    </source>
</reference>
<dbReference type="Gene3D" id="3.40.50.150">
    <property type="entry name" value="Vaccinia Virus protein VP39"/>
    <property type="match status" value="1"/>
</dbReference>
<organism evidence="6 7">
    <name type="scientific">Candidatus Gemmiger avistercoris</name>
    <dbReference type="NCBI Taxonomy" id="2838606"/>
    <lineage>
        <taxon>Bacteria</taxon>
        <taxon>Bacillati</taxon>
        <taxon>Bacillota</taxon>
        <taxon>Clostridia</taxon>
        <taxon>Eubacteriales</taxon>
        <taxon>Gemmiger</taxon>
    </lineage>
</organism>
<evidence type="ECO:0000259" key="5">
    <source>
        <dbReference type="Pfam" id="PF22020"/>
    </source>
</evidence>
<dbReference type="GO" id="GO:0003723">
    <property type="term" value="F:RNA binding"/>
    <property type="evidence" value="ECO:0007669"/>
    <property type="project" value="InterPro"/>
</dbReference>
<dbReference type="PROSITE" id="PS01261">
    <property type="entry name" value="UPF0020"/>
    <property type="match status" value="1"/>
</dbReference>
<feature type="domain" description="Ribosomal RNA large subunit methyltransferase K/L-like methyltransferase" evidence="3">
    <location>
        <begin position="164"/>
        <end position="367"/>
    </location>
</feature>
<feature type="domain" description="THUMP" evidence="4">
    <location>
        <begin position="69"/>
        <end position="155"/>
    </location>
</feature>
<dbReference type="InterPro" id="IPR004114">
    <property type="entry name" value="THUMP_dom"/>
</dbReference>
<keyword evidence="1 6" id="KW-0489">Methyltransferase</keyword>
<protein>
    <submittedName>
        <fullName evidence="6">Class I SAM-dependent RNA methyltransferase</fullName>
    </submittedName>
</protein>
<dbReference type="CDD" id="cd11715">
    <property type="entry name" value="THUMP_AdoMetMT"/>
    <property type="match status" value="1"/>
</dbReference>
<dbReference type="Pfam" id="PF01170">
    <property type="entry name" value="UPF0020"/>
    <property type="match status" value="1"/>
</dbReference>
<evidence type="ECO:0000259" key="3">
    <source>
        <dbReference type="Pfam" id="PF01170"/>
    </source>
</evidence>
<dbReference type="PANTHER" id="PTHR47313">
    <property type="entry name" value="RIBOSOMAL RNA LARGE SUBUNIT METHYLTRANSFERASE K/L"/>
    <property type="match status" value="1"/>
</dbReference>
<dbReference type="PANTHER" id="PTHR47313:SF1">
    <property type="entry name" value="RIBOSOMAL RNA LARGE SUBUNIT METHYLTRANSFERASE K_L"/>
    <property type="match status" value="1"/>
</dbReference>
<dbReference type="InterPro" id="IPR053943">
    <property type="entry name" value="RlmKL-like_Mtase_CS"/>
</dbReference>